<evidence type="ECO:0000313" key="2">
    <source>
        <dbReference type="Proteomes" id="UP001196509"/>
    </source>
</evidence>
<name>A0AAE2ZMI7_9HYPH</name>
<gene>
    <name evidence="1" type="ORF">K1W69_19370</name>
</gene>
<sequence>MSNSHLSLRLSPARNAGIWHSLPGRFGLLLGLLVCVAIASSAKASSERANELNAKFEKAARAAMSATFGAQHPICNPSFSRATERSKGRVNWFVIYRCSRDEGRKSHSVTVTAKMNAFTYDHPTIAMKNWDDFKIRSLDKRKSTDWRRTDWREEDTFVAQIKQRWIRSNLQTRSDYSAAWVTAEAKKKFLGYQSDNRRLSDPQAVRVHIEVKFNHNDIDSVKPAAPEVAYSIARLIINDLVNEQGGDQPCKNRDLAELKKIERSAVQLYITACAKNFRLSRTITFPYVDLALYLKDEDGNVPVLRTGYEVELYKRIKRSLVNRETANPISPVGLFYTTINAMLKKDRGRDQEKRVTVNLFEAQLTALNVTRLLARPEQWAGEYPRTYAGQDRRKADLAKPMLEDILGIQSVDRYPSFARYIGIRSFDVTAIDDPFFGPDGVFVFHEAARAANDGFGPEHWNGGIHYYYWTGALGHWLGNHSTLQGGGLAGVVGASIYEYLQKLLGGNPERSIVQLGNGFQPGAKFASRLQSQYEAIAQFDENMVSD</sequence>
<dbReference type="AlphaFoldDB" id="A0AAE2ZMI7"/>
<keyword evidence="2" id="KW-1185">Reference proteome</keyword>
<organism evidence="1 2">
    <name type="scientific">Flavimaribacter sediminis</name>
    <dbReference type="NCBI Taxonomy" id="2865987"/>
    <lineage>
        <taxon>Bacteria</taxon>
        <taxon>Pseudomonadati</taxon>
        <taxon>Pseudomonadota</taxon>
        <taxon>Alphaproteobacteria</taxon>
        <taxon>Hyphomicrobiales</taxon>
        <taxon>Rhizobiaceae</taxon>
        <taxon>Flavimaribacter</taxon>
    </lineage>
</organism>
<proteinExistence type="predicted"/>
<accession>A0AAE2ZMI7</accession>
<dbReference type="RefSeq" id="WP_220230098.1">
    <property type="nucleotide sequence ID" value="NZ_JAICBX010000004.1"/>
</dbReference>
<reference evidence="1" key="1">
    <citation type="submission" date="2021-08" db="EMBL/GenBank/DDBJ databases">
        <title>Hoeflea bacterium WL0058 sp. nov., isolated from the sediment.</title>
        <authorList>
            <person name="Wang L."/>
            <person name="Zhang D."/>
        </authorList>
    </citation>
    <scope>NUCLEOTIDE SEQUENCE</scope>
    <source>
        <strain evidence="1">WL0058</strain>
    </source>
</reference>
<protein>
    <submittedName>
        <fullName evidence="1">Uncharacterized protein</fullName>
    </submittedName>
</protein>
<comment type="caution">
    <text evidence="1">The sequence shown here is derived from an EMBL/GenBank/DDBJ whole genome shotgun (WGS) entry which is preliminary data.</text>
</comment>
<evidence type="ECO:0000313" key="1">
    <source>
        <dbReference type="EMBL" id="MBW8639363.1"/>
    </source>
</evidence>
<dbReference type="Proteomes" id="UP001196509">
    <property type="component" value="Unassembled WGS sequence"/>
</dbReference>
<dbReference type="EMBL" id="JAICBX010000004">
    <property type="protein sequence ID" value="MBW8639363.1"/>
    <property type="molecule type" value="Genomic_DNA"/>
</dbReference>